<dbReference type="GO" id="GO:0046872">
    <property type="term" value="F:metal ion binding"/>
    <property type="evidence" value="ECO:0007669"/>
    <property type="project" value="UniProtKB-KW"/>
</dbReference>
<feature type="domain" description="MsrB" evidence="10">
    <location>
        <begin position="6"/>
        <end position="129"/>
    </location>
</feature>
<accession>A0A5Q2Q761</accession>
<evidence type="ECO:0000256" key="9">
    <source>
        <dbReference type="ARBA" id="ARBA00075819"/>
    </source>
</evidence>
<evidence type="ECO:0000256" key="3">
    <source>
        <dbReference type="ARBA" id="ARBA00012499"/>
    </source>
</evidence>
<dbReference type="OrthoDB" id="9785497at2"/>
<evidence type="ECO:0000259" key="10">
    <source>
        <dbReference type="PROSITE" id="PS51790"/>
    </source>
</evidence>
<dbReference type="PANTHER" id="PTHR10173:SF52">
    <property type="entry name" value="METHIONINE-R-SULFOXIDE REDUCTASE B1"/>
    <property type="match status" value="1"/>
</dbReference>
<reference evidence="11 12" key="1">
    <citation type="submission" date="2019-11" db="EMBL/GenBank/DDBJ databases">
        <authorList>
            <person name="Khan S.A."/>
            <person name="Jeon C.O."/>
            <person name="Chun B.H."/>
        </authorList>
    </citation>
    <scope>NUCLEOTIDE SEQUENCE [LARGE SCALE GENOMIC DNA]</scope>
    <source>
        <strain evidence="11 12">IMCC 1097</strain>
    </source>
</reference>
<dbReference type="InterPro" id="IPR002579">
    <property type="entry name" value="Met_Sox_Rdtase_MsrB_dom"/>
</dbReference>
<dbReference type="Gene3D" id="2.170.150.20">
    <property type="entry name" value="Peptide methionine sulfoxide reductase"/>
    <property type="match status" value="1"/>
</dbReference>
<dbReference type="PROSITE" id="PS51790">
    <property type="entry name" value="MSRB"/>
    <property type="match status" value="1"/>
</dbReference>
<evidence type="ECO:0000313" key="12">
    <source>
        <dbReference type="Proteomes" id="UP000388235"/>
    </source>
</evidence>
<keyword evidence="5" id="KW-0479">Metal-binding</keyword>
<sequence length="131" mass="14681">MTLPSKDELRARLTPEQFRVTQKAGTEKPFNNAYNDCKEPGVYHCVCCDEPLYDAAHKFDSGTGWPSYFQPITATSVREKADRSLFMRARTEILCARCDAHLGHVFDDGPAPTGKRYCMNSASMVLKPADD</sequence>
<comment type="similarity">
    <text evidence="2">Belongs to the MsrB Met sulfoxide reductase family.</text>
</comment>
<gene>
    <name evidence="11" type="primary">msrB</name>
    <name evidence="11" type="ORF">GH975_03845</name>
</gene>
<name>A0A5Q2Q761_9GAMM</name>
<evidence type="ECO:0000256" key="4">
    <source>
        <dbReference type="ARBA" id="ARBA00021130"/>
    </source>
</evidence>
<dbReference type="GO" id="GO:0030091">
    <property type="term" value="P:protein repair"/>
    <property type="evidence" value="ECO:0007669"/>
    <property type="project" value="InterPro"/>
</dbReference>
<dbReference type="NCBIfam" id="TIGR00357">
    <property type="entry name" value="peptide-methionine (R)-S-oxide reductase MsrB"/>
    <property type="match status" value="1"/>
</dbReference>
<evidence type="ECO:0000256" key="8">
    <source>
        <dbReference type="ARBA" id="ARBA00048488"/>
    </source>
</evidence>
<dbReference type="Proteomes" id="UP000388235">
    <property type="component" value="Chromosome"/>
</dbReference>
<evidence type="ECO:0000256" key="2">
    <source>
        <dbReference type="ARBA" id="ARBA00007174"/>
    </source>
</evidence>
<comment type="cofactor">
    <cofactor evidence="1">
        <name>Zn(2+)</name>
        <dbReference type="ChEBI" id="CHEBI:29105"/>
    </cofactor>
</comment>
<dbReference type="FunFam" id="2.170.150.20:FF:000001">
    <property type="entry name" value="Peptide methionine sulfoxide reductase MsrB"/>
    <property type="match status" value="1"/>
</dbReference>
<dbReference type="SUPFAM" id="SSF51316">
    <property type="entry name" value="Mss4-like"/>
    <property type="match status" value="1"/>
</dbReference>
<dbReference type="RefSeq" id="WP_153713252.1">
    <property type="nucleotide sequence ID" value="NZ_CP045871.1"/>
</dbReference>
<dbReference type="EMBL" id="CP045871">
    <property type="protein sequence ID" value="QGG79748.1"/>
    <property type="molecule type" value="Genomic_DNA"/>
</dbReference>
<dbReference type="AlphaFoldDB" id="A0A5Q2Q761"/>
<dbReference type="GO" id="GO:0005737">
    <property type="term" value="C:cytoplasm"/>
    <property type="evidence" value="ECO:0007669"/>
    <property type="project" value="TreeGrafter"/>
</dbReference>
<organism evidence="11 12">
    <name type="scientific">Litorivicinus lipolyticus</name>
    <dbReference type="NCBI Taxonomy" id="418701"/>
    <lineage>
        <taxon>Bacteria</taxon>
        <taxon>Pseudomonadati</taxon>
        <taxon>Pseudomonadota</taxon>
        <taxon>Gammaproteobacteria</taxon>
        <taxon>Oceanospirillales</taxon>
        <taxon>Litorivicinaceae</taxon>
        <taxon>Litorivicinus</taxon>
    </lineage>
</organism>
<keyword evidence="12" id="KW-1185">Reference proteome</keyword>
<evidence type="ECO:0000313" key="11">
    <source>
        <dbReference type="EMBL" id="QGG79748.1"/>
    </source>
</evidence>
<dbReference type="EC" id="1.8.4.12" evidence="3"/>
<evidence type="ECO:0000256" key="7">
    <source>
        <dbReference type="ARBA" id="ARBA00023002"/>
    </source>
</evidence>
<dbReference type="GO" id="GO:0033743">
    <property type="term" value="F:peptide-methionine (R)-S-oxide reductase activity"/>
    <property type="evidence" value="ECO:0007669"/>
    <property type="project" value="UniProtKB-EC"/>
</dbReference>
<dbReference type="InterPro" id="IPR011057">
    <property type="entry name" value="Mss4-like_sf"/>
</dbReference>
<protein>
    <recommendedName>
        <fullName evidence="4">Peptide methionine sulfoxide reductase MsrB</fullName>
        <ecNumber evidence="3">1.8.4.12</ecNumber>
    </recommendedName>
    <alternativeName>
        <fullName evidence="9">Peptide-methionine (R)-S-oxide reductase</fullName>
    </alternativeName>
</protein>
<dbReference type="Pfam" id="PF01641">
    <property type="entry name" value="SelR"/>
    <property type="match status" value="1"/>
</dbReference>
<evidence type="ECO:0000256" key="1">
    <source>
        <dbReference type="ARBA" id="ARBA00001947"/>
    </source>
</evidence>
<dbReference type="InterPro" id="IPR028427">
    <property type="entry name" value="Met_Sox_Rdtase_MsrB"/>
</dbReference>
<evidence type="ECO:0000256" key="5">
    <source>
        <dbReference type="ARBA" id="ARBA00022723"/>
    </source>
</evidence>
<keyword evidence="7 11" id="KW-0560">Oxidoreductase</keyword>
<comment type="catalytic activity">
    <reaction evidence="8">
        <text>L-methionyl-[protein] + [thioredoxin]-disulfide + H2O = L-methionyl-(R)-S-oxide-[protein] + [thioredoxin]-dithiol</text>
        <dbReference type="Rhea" id="RHEA:24164"/>
        <dbReference type="Rhea" id="RHEA-COMP:10698"/>
        <dbReference type="Rhea" id="RHEA-COMP:10700"/>
        <dbReference type="Rhea" id="RHEA-COMP:12313"/>
        <dbReference type="Rhea" id="RHEA-COMP:12314"/>
        <dbReference type="ChEBI" id="CHEBI:15377"/>
        <dbReference type="ChEBI" id="CHEBI:16044"/>
        <dbReference type="ChEBI" id="CHEBI:29950"/>
        <dbReference type="ChEBI" id="CHEBI:45764"/>
        <dbReference type="ChEBI" id="CHEBI:50058"/>
        <dbReference type="EC" id="1.8.4.12"/>
    </reaction>
</comment>
<dbReference type="PANTHER" id="PTHR10173">
    <property type="entry name" value="METHIONINE SULFOXIDE REDUCTASE"/>
    <property type="match status" value="1"/>
</dbReference>
<proteinExistence type="inferred from homology"/>
<evidence type="ECO:0000256" key="6">
    <source>
        <dbReference type="ARBA" id="ARBA00022833"/>
    </source>
</evidence>
<keyword evidence="6" id="KW-0862">Zinc</keyword>
<dbReference type="GO" id="GO:0006979">
    <property type="term" value="P:response to oxidative stress"/>
    <property type="evidence" value="ECO:0007669"/>
    <property type="project" value="InterPro"/>
</dbReference>
<dbReference type="KEGG" id="llp:GH975_03845"/>